<gene>
    <name evidence="2" type="ORF">N0V83_007664</name>
</gene>
<reference evidence="2" key="1">
    <citation type="submission" date="2022-10" db="EMBL/GenBank/DDBJ databases">
        <title>Tapping the CABI collections for fungal endophytes: first genome assemblies for Collariella, Neodidymelliopsis, Ascochyta clinopodiicola, Didymella pomorum, Didymosphaeria variabile, Neocosmospora piperis and Neocucurbitaria cava.</title>
        <authorList>
            <person name="Hill R."/>
        </authorList>
    </citation>
    <scope>NUCLEOTIDE SEQUENCE</scope>
    <source>
        <strain evidence="2">IMI 356814</strain>
    </source>
</reference>
<proteinExistence type="predicted"/>
<keyword evidence="3" id="KW-1185">Reference proteome</keyword>
<feature type="compositionally biased region" description="Basic and acidic residues" evidence="1">
    <location>
        <begin position="248"/>
        <end position="259"/>
    </location>
</feature>
<comment type="caution">
    <text evidence="2">The sequence shown here is derived from an EMBL/GenBank/DDBJ whole genome shotgun (WGS) entry which is preliminary data.</text>
</comment>
<dbReference type="OrthoDB" id="10601433at2759"/>
<organism evidence="2 3">
    <name type="scientific">Neocucurbitaria cava</name>
    <dbReference type="NCBI Taxonomy" id="798079"/>
    <lineage>
        <taxon>Eukaryota</taxon>
        <taxon>Fungi</taxon>
        <taxon>Dikarya</taxon>
        <taxon>Ascomycota</taxon>
        <taxon>Pezizomycotina</taxon>
        <taxon>Dothideomycetes</taxon>
        <taxon>Pleosporomycetidae</taxon>
        <taxon>Pleosporales</taxon>
        <taxon>Pleosporineae</taxon>
        <taxon>Cucurbitariaceae</taxon>
        <taxon>Neocucurbitaria</taxon>
    </lineage>
</organism>
<accession>A0A9W8Y3Q0</accession>
<dbReference type="AlphaFoldDB" id="A0A9W8Y3Q0"/>
<name>A0A9W8Y3Q0_9PLEO</name>
<evidence type="ECO:0000313" key="2">
    <source>
        <dbReference type="EMBL" id="KAJ4367134.1"/>
    </source>
</evidence>
<dbReference type="EMBL" id="JAPEUY010000013">
    <property type="protein sequence ID" value="KAJ4367134.1"/>
    <property type="molecule type" value="Genomic_DNA"/>
</dbReference>
<protein>
    <submittedName>
        <fullName evidence="2">Uncharacterized protein</fullName>
    </submittedName>
</protein>
<dbReference type="Proteomes" id="UP001140560">
    <property type="component" value="Unassembled WGS sequence"/>
</dbReference>
<feature type="region of interest" description="Disordered" evidence="1">
    <location>
        <begin position="166"/>
        <end position="265"/>
    </location>
</feature>
<evidence type="ECO:0000256" key="1">
    <source>
        <dbReference type="SAM" id="MobiDB-lite"/>
    </source>
</evidence>
<feature type="compositionally biased region" description="Basic residues" evidence="1">
    <location>
        <begin position="238"/>
        <end position="247"/>
    </location>
</feature>
<feature type="compositionally biased region" description="Polar residues" evidence="1">
    <location>
        <begin position="166"/>
        <end position="181"/>
    </location>
</feature>
<evidence type="ECO:0000313" key="3">
    <source>
        <dbReference type="Proteomes" id="UP001140560"/>
    </source>
</evidence>
<sequence>MRFFRRHYFQVSFMGLGFVREIIDTYFRKEPFRILHHELFTGRGNQEFFLIDKFGLGCPVGQLLQRVEVTITSIDLTIWDQLQPLMAIGNTDCAIELTSPTQLVTHDHYGQENPISAKEFLDKIALNVRRMTMKGYYITVRYEGEIIYTANDPDDKSRVSTEILTVMNTANRSRTNQCQSRKPSRVVNRPKPAALHKQPAKPAAQDPKLPNAPTRKEHGVPQPANEPPAGSKSVLKQHPVHPKIHQNHHGDLMDEDPKVPPKSAAPQPAVVCKLCGADVKTELPTTVADVARAKRTKRDGERPEDIKAFYEKRRAEVRALLAARQR</sequence>